<feature type="non-terminal residue" evidence="1">
    <location>
        <position position="265"/>
    </location>
</feature>
<evidence type="ECO:0008006" key="3">
    <source>
        <dbReference type="Google" id="ProtNLM"/>
    </source>
</evidence>
<evidence type="ECO:0000313" key="1">
    <source>
        <dbReference type="EMBL" id="MDP8591415.1"/>
    </source>
</evidence>
<gene>
    <name evidence="1" type="ORF">RAN64_15820</name>
</gene>
<evidence type="ECO:0000313" key="2">
    <source>
        <dbReference type="Proteomes" id="UP001238215"/>
    </source>
</evidence>
<organism evidence="1 2">
    <name type="scientific">Enterococcus lactis</name>
    <dbReference type="NCBI Taxonomy" id="357441"/>
    <lineage>
        <taxon>Bacteria</taxon>
        <taxon>Bacillati</taxon>
        <taxon>Bacillota</taxon>
        <taxon>Bacilli</taxon>
        <taxon>Lactobacillales</taxon>
        <taxon>Enterococcaceae</taxon>
        <taxon>Enterococcus</taxon>
    </lineage>
</organism>
<comment type="caution">
    <text evidence="1">The sequence shown here is derived from an EMBL/GenBank/DDBJ whole genome shotgun (WGS) entry which is preliminary data.</text>
</comment>
<reference evidence="1 2" key="1">
    <citation type="submission" date="2023-08" db="EMBL/GenBank/DDBJ databases">
        <title>Whole genome sequencing of Enterococcus.</title>
        <authorList>
            <person name="Kaptchouang Tchatchouang C.D."/>
            <person name="Ateba C.N."/>
        </authorList>
    </citation>
    <scope>NUCLEOTIDE SEQUENCE [LARGE SCALE GENOMIC DNA]</scope>
    <source>
        <strain evidence="1 2">ENT3_CNKT_NWU</strain>
    </source>
</reference>
<accession>A0AAJ1SN30</accession>
<proteinExistence type="predicted"/>
<sequence>MKYILCQPAINRFKWELEVCLTNLKKLGIKDIVLLFSRHDDQIPIFFEKEYGVEVHVYDDLRDDKEYIPSIKPYLWWKYLEEDHSREDDRYFYIDSDVIFNKRINLRKLPSKDNVWYCSDCCSYLSLDYIRSCENGENILKDMANIVNVTVESLETINTNSGGAQWVINRPKANYWKKVYLDSNRLYRYLRGQKTNLQIWTAEMWAQLWNMMYFNIGPKVHEELDFCFATDPIEKVKEVKILHNAGVTTNDEDLFFKGRYVTSTP</sequence>
<dbReference type="RefSeq" id="WP_306403376.1">
    <property type="nucleotide sequence ID" value="NZ_JAVBZS010000187.1"/>
</dbReference>
<dbReference type="Proteomes" id="UP001238215">
    <property type="component" value="Unassembled WGS sequence"/>
</dbReference>
<dbReference type="AlphaFoldDB" id="A0AAJ1SN30"/>
<protein>
    <recommendedName>
        <fullName evidence="3">Prophage pi2 protein 34</fullName>
    </recommendedName>
</protein>
<dbReference type="EMBL" id="JAVBZS010000187">
    <property type="protein sequence ID" value="MDP8591415.1"/>
    <property type="molecule type" value="Genomic_DNA"/>
</dbReference>
<keyword evidence="2" id="KW-1185">Reference proteome</keyword>
<name>A0AAJ1SN30_9ENTE</name>